<evidence type="ECO:0000313" key="2">
    <source>
        <dbReference type="Proteomes" id="UP001320122"/>
    </source>
</evidence>
<organism evidence="1 2">
    <name type="scientific">Billgrantia zhangzhouensis</name>
    <dbReference type="NCBI Taxonomy" id="2733481"/>
    <lineage>
        <taxon>Bacteria</taxon>
        <taxon>Pseudomonadati</taxon>
        <taxon>Pseudomonadota</taxon>
        <taxon>Gammaproteobacteria</taxon>
        <taxon>Oceanospirillales</taxon>
        <taxon>Halomonadaceae</taxon>
        <taxon>Billgrantia</taxon>
    </lineage>
</organism>
<proteinExistence type="predicted"/>
<dbReference type="Proteomes" id="UP001320122">
    <property type="component" value="Unassembled WGS sequence"/>
</dbReference>
<sequence length="103" mass="11746">MNKNLAKALEELPEYDQAKVAQIEEELQELQEAIDTLVPRMDADYAQWLVHRLCDALDRYDDMVSQCSLRVTKIASNALLGGVLSTNSERAWQNLMEQLDSPH</sequence>
<gene>
    <name evidence="1" type="ORF">HOP51_08785</name>
</gene>
<keyword evidence="2" id="KW-1185">Reference proteome</keyword>
<comment type="caution">
    <text evidence="1">The sequence shown here is derived from an EMBL/GenBank/DDBJ whole genome shotgun (WGS) entry which is preliminary data.</text>
</comment>
<name>A0ABS9AEP2_9GAMM</name>
<dbReference type="RefSeq" id="WP_234273555.1">
    <property type="nucleotide sequence ID" value="NZ_JABFTT010000005.1"/>
</dbReference>
<reference evidence="1 2" key="1">
    <citation type="journal article" date="2021" name="Front. Microbiol.">
        <title>Aerobic Denitrification and Heterotrophic Sulfur Oxidation in the Genus Halomonas Revealed by Six Novel Species Characterizations and Genome-Based Analysis.</title>
        <authorList>
            <person name="Wang L."/>
            <person name="Shao Z."/>
        </authorList>
    </citation>
    <scope>NUCLEOTIDE SEQUENCE [LARGE SCALE GENOMIC DNA]</scope>
    <source>
        <strain evidence="1 2">MCCC 1A11036</strain>
    </source>
</reference>
<protein>
    <submittedName>
        <fullName evidence="1">Uncharacterized protein</fullName>
    </submittedName>
</protein>
<accession>A0ABS9AEP2</accession>
<evidence type="ECO:0000313" key="1">
    <source>
        <dbReference type="EMBL" id="MCE8020203.1"/>
    </source>
</evidence>
<dbReference type="EMBL" id="JABFTT010000005">
    <property type="protein sequence ID" value="MCE8020203.1"/>
    <property type="molecule type" value="Genomic_DNA"/>
</dbReference>